<dbReference type="SUPFAM" id="SSF55144">
    <property type="entry name" value="LigT-like"/>
    <property type="match status" value="1"/>
</dbReference>
<keyword evidence="2" id="KW-0436">Ligase</keyword>
<dbReference type="GO" id="GO:0016874">
    <property type="term" value="F:ligase activity"/>
    <property type="evidence" value="ECO:0007669"/>
    <property type="project" value="UniProtKB-KW"/>
</dbReference>
<dbReference type="Gene3D" id="3.90.1140.10">
    <property type="entry name" value="Cyclic phosphodiesterase"/>
    <property type="match status" value="1"/>
</dbReference>
<reference evidence="2 3" key="1">
    <citation type="submission" date="2016-11" db="EMBL/GenBank/DDBJ databases">
        <authorList>
            <person name="Jaros S."/>
            <person name="Januszkiewicz K."/>
            <person name="Wedrychowicz H."/>
        </authorList>
    </citation>
    <scope>NUCLEOTIDE SEQUENCE [LARGE SCALE GENOMIC DNA]</scope>
    <source>
        <strain evidence="2 3">DSM 21758</strain>
    </source>
</reference>
<dbReference type="InterPro" id="IPR019510">
    <property type="entry name" value="AKAP7-like_phosphoesterase"/>
</dbReference>
<dbReference type="STRING" id="1121302.SAMN02745163_03249"/>
<dbReference type="EMBL" id="FQZB01000013">
    <property type="protein sequence ID" value="SHK10985.1"/>
    <property type="molecule type" value="Genomic_DNA"/>
</dbReference>
<dbReference type="Pfam" id="PF10469">
    <property type="entry name" value="AKAP7_NLS"/>
    <property type="match status" value="1"/>
</dbReference>
<dbReference type="AlphaFoldDB" id="A0A1M6PST6"/>
<evidence type="ECO:0000259" key="1">
    <source>
        <dbReference type="Pfam" id="PF10469"/>
    </source>
</evidence>
<gene>
    <name evidence="2" type="ORF">SAMN02745163_03249</name>
</gene>
<dbReference type="RefSeq" id="WP_072990163.1">
    <property type="nucleotide sequence ID" value="NZ_FQZB01000013.1"/>
</dbReference>
<evidence type="ECO:0000313" key="2">
    <source>
        <dbReference type="EMBL" id="SHK10985.1"/>
    </source>
</evidence>
<dbReference type="InterPro" id="IPR009097">
    <property type="entry name" value="Cyclic_Pdiesterase"/>
</dbReference>
<keyword evidence="3" id="KW-1185">Reference proteome</keyword>
<name>A0A1M6PST6_9CLOT</name>
<organism evidence="2 3">
    <name type="scientific">Clostridium cavendishii DSM 21758</name>
    <dbReference type="NCBI Taxonomy" id="1121302"/>
    <lineage>
        <taxon>Bacteria</taxon>
        <taxon>Bacillati</taxon>
        <taxon>Bacillota</taxon>
        <taxon>Clostridia</taxon>
        <taxon>Eubacteriales</taxon>
        <taxon>Clostridiaceae</taxon>
        <taxon>Clostridium</taxon>
    </lineage>
</organism>
<dbReference type="OrthoDB" id="2112057at2"/>
<protein>
    <submittedName>
        <fullName evidence="2">2'-5' RNA ligase superfamily protein</fullName>
    </submittedName>
</protein>
<sequence>MKYYLVALFDENSYKNIEPLQKSLSKKYKLYKNLPTLHITLEVIDNPNIDKLDEILQKFFKPYKKFKVELNDIICFNEPHKSVNLKVENAGYIKKISRSLNDLLKLHGFFVRDNINDWDMHVSLANSNFANREWKKNEYEIACSTTKDKGFFSVAKINRIELWKPVNNKKDMVVKSYNLRDY</sequence>
<proteinExistence type="predicted"/>
<dbReference type="Proteomes" id="UP000184310">
    <property type="component" value="Unassembled WGS sequence"/>
</dbReference>
<feature type="domain" description="A-kinase anchor protein 7-like phosphoesterase" evidence="1">
    <location>
        <begin position="11"/>
        <end position="170"/>
    </location>
</feature>
<accession>A0A1M6PST6</accession>
<evidence type="ECO:0000313" key="3">
    <source>
        <dbReference type="Proteomes" id="UP000184310"/>
    </source>
</evidence>